<evidence type="ECO:0000313" key="3">
    <source>
        <dbReference type="EMBL" id="KAF4613373.1"/>
    </source>
</evidence>
<dbReference type="Pfam" id="PF25809">
    <property type="entry name" value="STEEP1"/>
    <property type="match status" value="1"/>
</dbReference>
<dbReference type="InterPro" id="IPR057965">
    <property type="entry name" value="STEEP1_dom"/>
</dbReference>
<reference evidence="3 4" key="1">
    <citation type="submission" date="2020-03" db="EMBL/GenBank/DDBJ databases">
        <title>Draft Genome Sequence of Cudoniella acicularis.</title>
        <authorList>
            <person name="Buettner E."/>
            <person name="Kellner H."/>
        </authorList>
    </citation>
    <scope>NUCLEOTIDE SEQUENCE [LARGE SCALE GENOMIC DNA]</scope>
    <source>
        <strain evidence="3 4">DSM 108380</strain>
    </source>
</reference>
<dbReference type="EMBL" id="JAAMPI010002461">
    <property type="protein sequence ID" value="KAF4613373.1"/>
    <property type="molecule type" value="Genomic_DNA"/>
</dbReference>
<evidence type="ECO:0000313" key="4">
    <source>
        <dbReference type="Proteomes" id="UP000566819"/>
    </source>
</evidence>
<protein>
    <recommendedName>
        <fullName evidence="2">STEEP1 domain-containing protein</fullName>
    </recommendedName>
</protein>
<accession>A0A8H4QLW9</accession>
<evidence type="ECO:0000259" key="2">
    <source>
        <dbReference type="Pfam" id="PF25809"/>
    </source>
</evidence>
<organism evidence="3 4">
    <name type="scientific">Cudoniella acicularis</name>
    <dbReference type="NCBI Taxonomy" id="354080"/>
    <lineage>
        <taxon>Eukaryota</taxon>
        <taxon>Fungi</taxon>
        <taxon>Dikarya</taxon>
        <taxon>Ascomycota</taxon>
        <taxon>Pezizomycotina</taxon>
        <taxon>Leotiomycetes</taxon>
        <taxon>Helotiales</taxon>
        <taxon>Tricladiaceae</taxon>
        <taxon>Cudoniella</taxon>
    </lineage>
</organism>
<evidence type="ECO:0000256" key="1">
    <source>
        <dbReference type="SAM" id="MobiDB-lite"/>
    </source>
</evidence>
<name>A0A8H4QLW9_9HELO</name>
<feature type="region of interest" description="Disordered" evidence="1">
    <location>
        <begin position="56"/>
        <end position="77"/>
    </location>
</feature>
<keyword evidence="4" id="KW-1185">Reference proteome</keyword>
<proteinExistence type="predicted"/>
<dbReference type="OrthoDB" id="418131at2759"/>
<gene>
    <name evidence="3" type="ORF">G7Y89_g15514</name>
</gene>
<dbReference type="Proteomes" id="UP000566819">
    <property type="component" value="Unassembled WGS sequence"/>
</dbReference>
<sequence length="204" mass="22015">MPSSTSTHYLPPKIQTYHCICSTLLLATTHILSTLPRRSTTSGGLDAAYILPLPSSPPTFSLPTEDEQENEKEQNQDLPTEGYTILLPSLQPTTHADGTPKPVIVRREDGFEKRILYRCARCRVVVGYELLSSPTSVLPSEKMDIDSGSGSGGEGKEYKGEIIYILPGGLMSSEVMLSAGKEGGGRKVTEESVDIKVAGLGVFE</sequence>
<dbReference type="AlphaFoldDB" id="A0A8H4QLW9"/>
<comment type="caution">
    <text evidence="3">The sequence shown here is derived from an EMBL/GenBank/DDBJ whole genome shotgun (WGS) entry which is preliminary data.</text>
</comment>
<feature type="domain" description="STEEP1" evidence="2">
    <location>
        <begin position="13"/>
        <end position="173"/>
    </location>
</feature>